<protein>
    <submittedName>
        <fullName evidence="1">Uncharacterized protein</fullName>
    </submittedName>
</protein>
<organism evidence="1 2">
    <name type="scientific">Pseudidiomarina homiensis</name>
    <dbReference type="NCBI Taxonomy" id="364198"/>
    <lineage>
        <taxon>Bacteria</taxon>
        <taxon>Pseudomonadati</taxon>
        <taxon>Pseudomonadota</taxon>
        <taxon>Gammaproteobacteria</taxon>
        <taxon>Alteromonadales</taxon>
        <taxon>Idiomarinaceae</taxon>
        <taxon>Pseudidiomarina</taxon>
    </lineage>
</organism>
<dbReference type="OrthoDB" id="6401516at2"/>
<proteinExistence type="predicted"/>
<name>A0A432Y3P6_9GAMM</name>
<dbReference type="EMBL" id="PIPX01000001">
    <property type="protein sequence ID" value="RUO55526.1"/>
    <property type="molecule type" value="Genomic_DNA"/>
</dbReference>
<gene>
    <name evidence="1" type="ORF">CWI70_01705</name>
</gene>
<keyword evidence="2" id="KW-1185">Reference proteome</keyword>
<reference evidence="2" key="1">
    <citation type="journal article" date="2018" name="Front. Microbiol.">
        <title>Genome-Based Analysis Reveals the Taxonomy and Diversity of the Family Idiomarinaceae.</title>
        <authorList>
            <person name="Liu Y."/>
            <person name="Lai Q."/>
            <person name="Shao Z."/>
        </authorList>
    </citation>
    <scope>NUCLEOTIDE SEQUENCE [LARGE SCALE GENOMIC DNA]</scope>
    <source>
        <strain evidence="2">PO-M2</strain>
    </source>
</reference>
<sequence>MRRFHPDIFKKLDDLGITSIHMYRAGGNGDVHLSVDGGGGPVNQNGNDVADWIGCFLSTPEKADVVEKLRRSEAAEKHAFIPIVLGGAPWKVESYFFGEMSLPCTVPKLPEPITGAWIVLNGKGLRYTKNQWHVFNY</sequence>
<comment type="caution">
    <text evidence="1">The sequence shown here is derived from an EMBL/GenBank/DDBJ whole genome shotgun (WGS) entry which is preliminary data.</text>
</comment>
<dbReference type="RefSeq" id="WP_126769981.1">
    <property type="nucleotide sequence ID" value="NZ_PIPX01000001.1"/>
</dbReference>
<evidence type="ECO:0000313" key="1">
    <source>
        <dbReference type="EMBL" id="RUO55526.1"/>
    </source>
</evidence>
<dbReference type="AlphaFoldDB" id="A0A432Y3P6"/>
<evidence type="ECO:0000313" key="2">
    <source>
        <dbReference type="Proteomes" id="UP000287649"/>
    </source>
</evidence>
<dbReference type="Proteomes" id="UP000287649">
    <property type="component" value="Unassembled WGS sequence"/>
</dbReference>
<accession>A0A432Y3P6</accession>